<accession>A0ABS0ANS1</accession>
<evidence type="ECO:0000256" key="2">
    <source>
        <dbReference type="ARBA" id="ARBA00023033"/>
    </source>
</evidence>
<organism evidence="4 5">
    <name type="scientific">Alloalcanivorax profundimaris</name>
    <dbReference type="NCBI Taxonomy" id="2735259"/>
    <lineage>
        <taxon>Bacteria</taxon>
        <taxon>Pseudomonadati</taxon>
        <taxon>Pseudomonadota</taxon>
        <taxon>Gammaproteobacteria</taxon>
        <taxon>Oceanospirillales</taxon>
        <taxon>Alcanivoracaceae</taxon>
        <taxon>Alloalcanivorax</taxon>
    </lineage>
</organism>
<dbReference type="InterPro" id="IPR002938">
    <property type="entry name" value="FAD-bd"/>
</dbReference>
<keyword evidence="5" id="KW-1185">Reference proteome</keyword>
<protein>
    <submittedName>
        <fullName evidence="4">Oxidoreductase</fullName>
    </submittedName>
</protein>
<dbReference type="EMBL" id="ARXX01000011">
    <property type="protein sequence ID" value="MBF5055782.1"/>
    <property type="molecule type" value="Genomic_DNA"/>
</dbReference>
<sequence length="399" mass="44004">MKPQTIAVVGAGTAGLASACLLARQGHRVTLIEQAPAPAPVGAGLLLQPSGLAVLTEMGLAGPIRERGAPIHSLFGDTPEGRTVMRVRYASLEPGLDGLGVHRASLCHTLDEALQAEPHERLTGTRVRALAHGDDRVWLDLDQDGHHRRRRFDAVLVANGSHSRLRPPAWVRYDRRYPWGAIWAMRPMTTDLDPDCLRQRYQGAHTMAGLLPTGRSPAAPDQDLVSFFWSLPVTELDRWRAGEVDFHAWKARALEAWPRLAPVLEGLNAPSDLLVATYRDVIMRRWGAGRLGFLGDAAHAMSPQLGQGANMALLDAREIAAAVAASADWPAAWARYHRARRGGIRFYQRMSRWLTPAFQSHGRLVPAARDALFPAMDRVPWLRREMARTTAGLKTGFMR</sequence>
<proteinExistence type="predicted"/>
<dbReference type="PANTHER" id="PTHR13789">
    <property type="entry name" value="MONOOXYGENASE"/>
    <property type="match status" value="1"/>
</dbReference>
<dbReference type="InterPro" id="IPR050493">
    <property type="entry name" value="FAD-dep_Monooxygenase_BioMet"/>
</dbReference>
<dbReference type="PROSITE" id="PS51257">
    <property type="entry name" value="PROKAR_LIPOPROTEIN"/>
    <property type="match status" value="1"/>
</dbReference>
<dbReference type="PANTHER" id="PTHR13789:SF309">
    <property type="entry name" value="PUTATIVE (AFU_ORTHOLOGUE AFUA_6G14510)-RELATED"/>
    <property type="match status" value="1"/>
</dbReference>
<dbReference type="Gene3D" id="3.30.9.30">
    <property type="match status" value="1"/>
</dbReference>
<reference evidence="4 5" key="1">
    <citation type="submission" date="2012-09" db="EMBL/GenBank/DDBJ databases">
        <title>Genome Sequence of alkane-degrading Bacterium Alcanivorax sp. 521-1.</title>
        <authorList>
            <person name="Lai Q."/>
            <person name="Shao Z."/>
        </authorList>
    </citation>
    <scope>NUCLEOTIDE SEQUENCE [LARGE SCALE GENOMIC DNA]</scope>
    <source>
        <strain evidence="4 5">521-1</strain>
    </source>
</reference>
<dbReference type="Proteomes" id="UP000662703">
    <property type="component" value="Unassembled WGS sequence"/>
</dbReference>
<keyword evidence="1" id="KW-0560">Oxidoreductase</keyword>
<evidence type="ECO:0000259" key="3">
    <source>
        <dbReference type="Pfam" id="PF01494"/>
    </source>
</evidence>
<gene>
    <name evidence="4" type="ORF">Y5W_01076</name>
</gene>
<evidence type="ECO:0000256" key="1">
    <source>
        <dbReference type="ARBA" id="ARBA00023002"/>
    </source>
</evidence>
<evidence type="ECO:0000313" key="4">
    <source>
        <dbReference type="EMBL" id="MBF5055782.1"/>
    </source>
</evidence>
<comment type="caution">
    <text evidence="4">The sequence shown here is derived from an EMBL/GenBank/DDBJ whole genome shotgun (WGS) entry which is preliminary data.</text>
</comment>
<dbReference type="InterPro" id="IPR036188">
    <property type="entry name" value="FAD/NAD-bd_sf"/>
</dbReference>
<dbReference type="RefSeq" id="WP_194864443.1">
    <property type="nucleotide sequence ID" value="NZ_ARXX01000011.1"/>
</dbReference>
<feature type="domain" description="FAD-binding" evidence="3">
    <location>
        <begin position="6"/>
        <end position="327"/>
    </location>
</feature>
<keyword evidence="2" id="KW-0503">Monooxygenase</keyword>
<name>A0ABS0ANS1_9GAMM</name>
<dbReference type="Pfam" id="PF01494">
    <property type="entry name" value="FAD_binding_3"/>
    <property type="match status" value="1"/>
</dbReference>
<dbReference type="SUPFAM" id="SSF51905">
    <property type="entry name" value="FAD/NAD(P)-binding domain"/>
    <property type="match status" value="1"/>
</dbReference>
<dbReference type="Gene3D" id="3.50.50.60">
    <property type="entry name" value="FAD/NAD(P)-binding domain"/>
    <property type="match status" value="1"/>
</dbReference>
<dbReference type="PRINTS" id="PR00420">
    <property type="entry name" value="RNGMNOXGNASE"/>
</dbReference>
<evidence type="ECO:0000313" key="5">
    <source>
        <dbReference type="Proteomes" id="UP000662703"/>
    </source>
</evidence>